<organism evidence="1 2">
    <name type="scientific">Rhodofomes roseus</name>
    <dbReference type="NCBI Taxonomy" id="34475"/>
    <lineage>
        <taxon>Eukaryota</taxon>
        <taxon>Fungi</taxon>
        <taxon>Dikarya</taxon>
        <taxon>Basidiomycota</taxon>
        <taxon>Agaricomycotina</taxon>
        <taxon>Agaricomycetes</taxon>
        <taxon>Polyporales</taxon>
        <taxon>Rhodofomes</taxon>
    </lineage>
</organism>
<gene>
    <name evidence="1" type="ORF">C8Q71DRAFT_778145</name>
</gene>
<keyword evidence="2" id="KW-1185">Reference proteome</keyword>
<evidence type="ECO:0000313" key="2">
    <source>
        <dbReference type="Proteomes" id="UP000814176"/>
    </source>
</evidence>
<name>A0ABQ8K642_9APHY</name>
<dbReference type="RefSeq" id="XP_047775273.1">
    <property type="nucleotide sequence ID" value="XM_047924757.1"/>
</dbReference>
<comment type="caution">
    <text evidence="1">The sequence shown here is derived from an EMBL/GenBank/DDBJ whole genome shotgun (WGS) entry which is preliminary data.</text>
</comment>
<accession>A0ABQ8K642</accession>
<dbReference type="EMBL" id="JADCUA010000022">
    <property type="protein sequence ID" value="KAH9832254.1"/>
    <property type="molecule type" value="Genomic_DNA"/>
</dbReference>
<dbReference type="Proteomes" id="UP000814176">
    <property type="component" value="Unassembled WGS sequence"/>
</dbReference>
<sequence>MCKPQHLLHILHSYDIQGSWLLPELPPRLLGVFLAVLRRGVRITLRVSRKWIMRLVRRRVTRRGLAGLELHVIEVRALLEVEGPRARLPDPRALRLAFRLGSVRDRVRVRVLRLLGVDGLGVVDAALLGVRRHVSRFPPAQGIAGLQLFELLKRAGRRLQEPRPLGLLRQRVGAFPVVLLDRSRDLLQVTRLGTVHQVVFVEPRWVRGHRCTHLVPHRGDFPSLEHVDQGTRHDLRVVLELTLLEVHTSGVDGQGKHRRGDSRERCQNERQSCSNAHRGLFVGYERCRRRMRWKVGR</sequence>
<evidence type="ECO:0000313" key="1">
    <source>
        <dbReference type="EMBL" id="KAH9832254.1"/>
    </source>
</evidence>
<protein>
    <submittedName>
        <fullName evidence="1">Uncharacterized protein</fullName>
    </submittedName>
</protein>
<reference evidence="1 2" key="1">
    <citation type="journal article" date="2021" name="Environ. Microbiol.">
        <title>Gene family expansions and transcriptome signatures uncover fungal adaptations to wood decay.</title>
        <authorList>
            <person name="Hage H."/>
            <person name="Miyauchi S."/>
            <person name="Viragh M."/>
            <person name="Drula E."/>
            <person name="Min B."/>
            <person name="Chaduli D."/>
            <person name="Navarro D."/>
            <person name="Favel A."/>
            <person name="Norest M."/>
            <person name="Lesage-Meessen L."/>
            <person name="Balint B."/>
            <person name="Merenyi Z."/>
            <person name="de Eugenio L."/>
            <person name="Morin E."/>
            <person name="Martinez A.T."/>
            <person name="Baldrian P."/>
            <person name="Stursova M."/>
            <person name="Martinez M.J."/>
            <person name="Novotny C."/>
            <person name="Magnuson J.K."/>
            <person name="Spatafora J.W."/>
            <person name="Maurice S."/>
            <person name="Pangilinan J."/>
            <person name="Andreopoulos W."/>
            <person name="LaButti K."/>
            <person name="Hundley H."/>
            <person name="Na H."/>
            <person name="Kuo A."/>
            <person name="Barry K."/>
            <person name="Lipzen A."/>
            <person name="Henrissat B."/>
            <person name="Riley R."/>
            <person name="Ahrendt S."/>
            <person name="Nagy L.G."/>
            <person name="Grigoriev I.V."/>
            <person name="Martin F."/>
            <person name="Rosso M.N."/>
        </authorList>
    </citation>
    <scope>NUCLEOTIDE SEQUENCE [LARGE SCALE GENOMIC DNA]</scope>
    <source>
        <strain evidence="1 2">CIRM-BRFM 1785</strain>
    </source>
</reference>
<proteinExistence type="predicted"/>
<dbReference type="GeneID" id="72005489"/>